<evidence type="ECO:0000256" key="1">
    <source>
        <dbReference type="ARBA" id="ARBA00022490"/>
    </source>
</evidence>
<dbReference type="PANTHER" id="PTHR19136">
    <property type="entry name" value="MOLYBDENUM COFACTOR GUANYLYLTRANSFERASE"/>
    <property type="match status" value="1"/>
</dbReference>
<keyword evidence="1 8" id="KW-0963">Cytoplasm</keyword>
<keyword evidence="4 8" id="KW-0547">Nucleotide-binding</keyword>
<dbReference type="NCBIfam" id="NF001457">
    <property type="entry name" value="PRK00317.1-3"/>
    <property type="match status" value="1"/>
</dbReference>
<reference evidence="10 11" key="1">
    <citation type="journal article" date="2020" name="Access Microbiol">
        <title>Isolation and genome sequencing of Staphylococcus schleiferi subspecies coagulans from Antarctic seals.</title>
        <authorList>
            <person name="Foster G."/>
            <person name="Robb A."/>
            <person name="Paterson G.K."/>
        </authorList>
    </citation>
    <scope>NUCLEOTIDE SEQUENCE [LARGE SCALE GENOMIC DNA]</scope>
    <source>
        <strain evidence="10 11">M615/02/4</strain>
    </source>
</reference>
<dbReference type="RefSeq" id="WP_182280710.1">
    <property type="nucleotide sequence ID" value="NZ_JABTCN010000013.1"/>
</dbReference>
<gene>
    <name evidence="8 10" type="primary">mobA</name>
    <name evidence="10" type="ORF">HR081_05785</name>
</gene>
<evidence type="ECO:0000256" key="5">
    <source>
        <dbReference type="ARBA" id="ARBA00022842"/>
    </source>
</evidence>
<dbReference type="SUPFAM" id="SSF53448">
    <property type="entry name" value="Nucleotide-diphospho-sugar transferases"/>
    <property type="match status" value="1"/>
</dbReference>
<keyword evidence="10" id="KW-0548">Nucleotidyltransferase</keyword>
<dbReference type="HAMAP" id="MF_00316">
    <property type="entry name" value="MobA"/>
    <property type="match status" value="1"/>
</dbReference>
<accession>A0A9X0PEP0</accession>
<dbReference type="EMBL" id="JABTCN010000013">
    <property type="protein sequence ID" value="MBA8776427.1"/>
    <property type="molecule type" value="Genomic_DNA"/>
</dbReference>
<dbReference type="GO" id="GO:0005737">
    <property type="term" value="C:cytoplasm"/>
    <property type="evidence" value="ECO:0007669"/>
    <property type="project" value="UniProtKB-SubCell"/>
</dbReference>
<dbReference type="InterPro" id="IPR025877">
    <property type="entry name" value="MobA-like_NTP_Trfase"/>
</dbReference>
<comment type="subcellular location">
    <subcellularLocation>
        <location evidence="8">Cytoplasm</location>
    </subcellularLocation>
</comment>
<name>A0A9X0PEP0_9STAP</name>
<dbReference type="Gene3D" id="3.90.550.10">
    <property type="entry name" value="Spore Coat Polysaccharide Biosynthesis Protein SpsA, Chain A"/>
    <property type="match status" value="1"/>
</dbReference>
<dbReference type="CDD" id="cd02503">
    <property type="entry name" value="MobA"/>
    <property type="match status" value="1"/>
</dbReference>
<organism evidence="10 11">
    <name type="scientific">Staphylococcus coagulans</name>
    <dbReference type="NCBI Taxonomy" id="74706"/>
    <lineage>
        <taxon>Bacteria</taxon>
        <taxon>Bacillati</taxon>
        <taxon>Bacillota</taxon>
        <taxon>Bacilli</taxon>
        <taxon>Bacillales</taxon>
        <taxon>Staphylococcaceae</taxon>
        <taxon>Staphylococcus</taxon>
    </lineage>
</organism>
<evidence type="ECO:0000256" key="6">
    <source>
        <dbReference type="ARBA" id="ARBA00023134"/>
    </source>
</evidence>
<evidence type="ECO:0000259" key="9">
    <source>
        <dbReference type="Pfam" id="PF12804"/>
    </source>
</evidence>
<dbReference type="AlphaFoldDB" id="A0A9X0PEP0"/>
<proteinExistence type="inferred from homology"/>
<dbReference type="EC" id="2.7.7.77" evidence="8"/>
<comment type="domain">
    <text evidence="8">The N-terminal domain determines nucleotide recognition and specific binding, while the C-terminal domain determines the specific binding to the target protein.</text>
</comment>
<feature type="binding site" evidence="8">
    <location>
        <position position="99"/>
    </location>
    <ligand>
        <name>GTP</name>
        <dbReference type="ChEBI" id="CHEBI:37565"/>
    </ligand>
</feature>
<comment type="similarity">
    <text evidence="8">Belongs to the MobA family.</text>
</comment>
<keyword evidence="5 8" id="KW-0460">Magnesium</keyword>
<dbReference type="Proteomes" id="UP000524893">
    <property type="component" value="Unassembled WGS sequence"/>
</dbReference>
<evidence type="ECO:0000256" key="8">
    <source>
        <dbReference type="HAMAP-Rule" id="MF_00316"/>
    </source>
</evidence>
<comment type="catalytic activity">
    <reaction evidence="8">
        <text>Mo-molybdopterin + GTP + H(+) = Mo-molybdopterin guanine dinucleotide + diphosphate</text>
        <dbReference type="Rhea" id="RHEA:34243"/>
        <dbReference type="ChEBI" id="CHEBI:15378"/>
        <dbReference type="ChEBI" id="CHEBI:33019"/>
        <dbReference type="ChEBI" id="CHEBI:37565"/>
        <dbReference type="ChEBI" id="CHEBI:71302"/>
        <dbReference type="ChEBI" id="CHEBI:71310"/>
        <dbReference type="EC" id="2.7.7.77"/>
    </reaction>
</comment>
<evidence type="ECO:0000256" key="2">
    <source>
        <dbReference type="ARBA" id="ARBA00022679"/>
    </source>
</evidence>
<keyword evidence="6 8" id="KW-0342">GTP-binding</keyword>
<dbReference type="GO" id="GO:0046872">
    <property type="term" value="F:metal ion binding"/>
    <property type="evidence" value="ECO:0007669"/>
    <property type="project" value="UniProtKB-KW"/>
</dbReference>
<keyword evidence="3 8" id="KW-0479">Metal-binding</keyword>
<dbReference type="PANTHER" id="PTHR19136:SF81">
    <property type="entry name" value="MOLYBDENUM COFACTOR GUANYLYLTRANSFERASE"/>
    <property type="match status" value="1"/>
</dbReference>
<feature type="binding site" evidence="8">
    <location>
        <position position="67"/>
    </location>
    <ligand>
        <name>GTP</name>
        <dbReference type="ChEBI" id="CHEBI:37565"/>
    </ligand>
</feature>
<comment type="caution">
    <text evidence="10">The sequence shown here is derived from an EMBL/GenBank/DDBJ whole genome shotgun (WGS) entry which is preliminary data.</text>
</comment>
<comment type="caution">
    <text evidence="8">Lacks conserved residue(s) required for the propagation of feature annotation.</text>
</comment>
<dbReference type="GO" id="GO:0006777">
    <property type="term" value="P:Mo-molybdopterin cofactor biosynthetic process"/>
    <property type="evidence" value="ECO:0007669"/>
    <property type="project" value="UniProtKB-KW"/>
</dbReference>
<evidence type="ECO:0000256" key="7">
    <source>
        <dbReference type="ARBA" id="ARBA00023150"/>
    </source>
</evidence>
<feature type="binding site" evidence="8">
    <location>
        <position position="99"/>
    </location>
    <ligand>
        <name>Mg(2+)</name>
        <dbReference type="ChEBI" id="CHEBI:18420"/>
    </ligand>
</feature>
<evidence type="ECO:0000256" key="4">
    <source>
        <dbReference type="ARBA" id="ARBA00022741"/>
    </source>
</evidence>
<feature type="binding site" evidence="8">
    <location>
        <begin position="6"/>
        <end position="8"/>
    </location>
    <ligand>
        <name>GTP</name>
        <dbReference type="ChEBI" id="CHEBI:37565"/>
    </ligand>
</feature>
<dbReference type="InterPro" id="IPR013482">
    <property type="entry name" value="Molybde_CF_guanTrfase"/>
</dbReference>
<dbReference type="GO" id="GO:0061603">
    <property type="term" value="F:molybdenum cofactor guanylyltransferase activity"/>
    <property type="evidence" value="ECO:0007669"/>
    <property type="project" value="UniProtKB-EC"/>
</dbReference>
<dbReference type="InterPro" id="IPR029044">
    <property type="entry name" value="Nucleotide-diphossugar_trans"/>
</dbReference>
<sequence>MKAIILAGGHSERFGSPKAFAEIKGTPFYHKLIDTLQETNMFSDIIISTNESLAMQFEAQKAQVVIDDANHRGKGPLAGIYSAMVQDEMEDVYFVISVDTPMVTKKAISQLYQFMVSNLIEEHLDIAGFVNEGAPIPTIAFYHKRVFPVIEQVLQSDDLSMKHVYEQVSTDWLDADSINGPSYWFKNINYQDDLATLEAEMIE</sequence>
<keyword evidence="7 8" id="KW-0501">Molybdenum cofactor biosynthesis</keyword>
<comment type="function">
    <text evidence="8">Transfers a GMP moiety from GTP to Mo-molybdopterin (Mo-MPT) cofactor (Moco or molybdenum cofactor) to form Mo-molybdopterin guanine dinucleotide (Mo-MGD) cofactor.</text>
</comment>
<protein>
    <recommendedName>
        <fullName evidence="8">Probable molybdenum cofactor guanylyltransferase</fullName>
        <shortName evidence="8">MoCo guanylyltransferase</shortName>
        <ecNumber evidence="8">2.7.7.77</ecNumber>
    </recommendedName>
    <alternativeName>
        <fullName evidence="8">GTP:molybdopterin guanylyltransferase</fullName>
    </alternativeName>
    <alternativeName>
        <fullName evidence="8">Mo-MPT guanylyltransferase</fullName>
    </alternativeName>
    <alternativeName>
        <fullName evidence="8">Molybdopterin guanylyltransferase</fullName>
    </alternativeName>
    <alternativeName>
        <fullName evidence="8">Molybdopterin-guanine dinucleotide synthase</fullName>
        <shortName evidence="8">MGD synthase</shortName>
    </alternativeName>
</protein>
<keyword evidence="2 8" id="KW-0808">Transferase</keyword>
<feature type="binding site" evidence="8">
    <location>
        <position position="18"/>
    </location>
    <ligand>
        <name>GTP</name>
        <dbReference type="ChEBI" id="CHEBI:37565"/>
    </ligand>
</feature>
<dbReference type="GO" id="GO:0005525">
    <property type="term" value="F:GTP binding"/>
    <property type="evidence" value="ECO:0007669"/>
    <property type="project" value="UniProtKB-UniRule"/>
</dbReference>
<dbReference type="Pfam" id="PF12804">
    <property type="entry name" value="NTP_transf_3"/>
    <property type="match status" value="1"/>
</dbReference>
<evidence type="ECO:0000313" key="11">
    <source>
        <dbReference type="Proteomes" id="UP000524893"/>
    </source>
</evidence>
<comment type="cofactor">
    <cofactor evidence="8">
        <name>Mg(2+)</name>
        <dbReference type="ChEBI" id="CHEBI:18420"/>
    </cofactor>
</comment>
<evidence type="ECO:0000313" key="10">
    <source>
        <dbReference type="EMBL" id="MBA8776427.1"/>
    </source>
</evidence>
<evidence type="ECO:0000256" key="3">
    <source>
        <dbReference type="ARBA" id="ARBA00022723"/>
    </source>
</evidence>
<feature type="domain" description="MobA-like NTP transferase" evidence="9">
    <location>
        <begin position="3"/>
        <end position="159"/>
    </location>
</feature>